<sequence>MTFRKIITVQLMICMSLIFVACGNKESSKNLERNTPNTLEISFPYVRQSGSSNNQFAVWIESDSGEYIKTLSVTKYTATKGYKVQENAIPTWVKKSNISKKKTKEIDAVTEATPKSGDMVYIWDLKDKDGAEIPKGSYKFVVEGTTSLTSRIIYSGKIEIGGEEATVKAEPQYVGNEAKESDMIGEVVAKYNP</sequence>
<keyword evidence="1" id="KW-0732">Signal</keyword>
<dbReference type="RefSeq" id="WP_073019303.1">
    <property type="nucleotide sequence ID" value="NZ_FQXU01000006.1"/>
</dbReference>
<protein>
    <recommendedName>
        <fullName evidence="4">DUF2271 domain-containing protein</fullName>
    </recommendedName>
</protein>
<feature type="signal peptide" evidence="1">
    <location>
        <begin position="1"/>
        <end position="21"/>
    </location>
</feature>
<dbReference type="Proteomes" id="UP000184241">
    <property type="component" value="Unassembled WGS sequence"/>
</dbReference>
<dbReference type="PROSITE" id="PS51257">
    <property type="entry name" value="PROKAR_LIPOPROTEIN"/>
    <property type="match status" value="1"/>
</dbReference>
<organism evidence="2 3">
    <name type="scientific">Clostridium intestinale DSM 6191</name>
    <dbReference type="NCBI Taxonomy" id="1121320"/>
    <lineage>
        <taxon>Bacteria</taxon>
        <taxon>Bacillati</taxon>
        <taxon>Bacillota</taxon>
        <taxon>Clostridia</taxon>
        <taxon>Eubacteriales</taxon>
        <taxon>Clostridiaceae</taxon>
        <taxon>Clostridium</taxon>
    </lineage>
</organism>
<gene>
    <name evidence="2" type="ORF">SAMN02745941_02137</name>
</gene>
<reference evidence="2 3" key="1">
    <citation type="submission" date="2016-11" db="EMBL/GenBank/DDBJ databases">
        <authorList>
            <person name="Jaros S."/>
            <person name="Januszkiewicz K."/>
            <person name="Wedrychowicz H."/>
        </authorList>
    </citation>
    <scope>NUCLEOTIDE SEQUENCE [LARGE SCALE GENOMIC DNA]</scope>
    <source>
        <strain evidence="2 3">DSM 6191</strain>
    </source>
</reference>
<proteinExistence type="predicted"/>
<evidence type="ECO:0000256" key="1">
    <source>
        <dbReference type="SAM" id="SignalP"/>
    </source>
</evidence>
<name>A0A1M5YMM1_9CLOT</name>
<evidence type="ECO:0000313" key="3">
    <source>
        <dbReference type="Proteomes" id="UP000184241"/>
    </source>
</evidence>
<feature type="chain" id="PRO_5039297278" description="DUF2271 domain-containing protein" evidence="1">
    <location>
        <begin position="22"/>
        <end position="193"/>
    </location>
</feature>
<dbReference type="Pfam" id="PF10029">
    <property type="entry name" value="DUF2271"/>
    <property type="match status" value="1"/>
</dbReference>
<dbReference type="Gene3D" id="2.60.40.4070">
    <property type="match status" value="1"/>
</dbReference>
<dbReference type="EMBL" id="FQXU01000006">
    <property type="protein sequence ID" value="SHI13064.1"/>
    <property type="molecule type" value="Genomic_DNA"/>
</dbReference>
<dbReference type="AlphaFoldDB" id="A0A1M5YMM1"/>
<accession>A0A1M5YMM1</accession>
<dbReference type="InterPro" id="IPR014469">
    <property type="entry name" value="DUF2271"/>
</dbReference>
<evidence type="ECO:0000313" key="2">
    <source>
        <dbReference type="EMBL" id="SHI13064.1"/>
    </source>
</evidence>
<evidence type="ECO:0008006" key="4">
    <source>
        <dbReference type="Google" id="ProtNLM"/>
    </source>
</evidence>